<dbReference type="EMBL" id="MCRM02000008">
    <property type="protein sequence ID" value="PNV75132.1"/>
    <property type="molecule type" value="Genomic_DNA"/>
</dbReference>
<reference evidence="1" key="1">
    <citation type="submission" date="2018-01" db="EMBL/GenBank/DDBJ databases">
        <title>Genomic characterization of Leptospira inadai serogroup Lyme isolated from captured rat in Brazil and comparative analysis with human reference strain.</title>
        <authorList>
            <person name="Moreno L.Z."/>
            <person name="Loureiro A.P."/>
            <person name="Miraglia F."/>
            <person name="Kremer F.S."/>
            <person name="Eslabao M.R."/>
            <person name="Dellagostin O.A."/>
            <person name="Lilenbaum W."/>
            <person name="Moreno A.M."/>
        </authorList>
    </citation>
    <scope>NUCLEOTIDE SEQUENCE [LARGE SCALE GENOMIC DNA]</scope>
    <source>
        <strain evidence="1">M34/99</strain>
    </source>
</reference>
<name>A0ABX4YIN1_9LEPT</name>
<dbReference type="Gene3D" id="3.40.630.30">
    <property type="match status" value="1"/>
</dbReference>
<dbReference type="InterPro" id="IPR016181">
    <property type="entry name" value="Acyl_CoA_acyltransferase"/>
</dbReference>
<dbReference type="Proteomes" id="UP000094669">
    <property type="component" value="Unassembled WGS sequence"/>
</dbReference>
<evidence type="ECO:0000313" key="2">
    <source>
        <dbReference type="Proteomes" id="UP000094669"/>
    </source>
</evidence>
<comment type="caution">
    <text evidence="1">The sequence shown here is derived from an EMBL/GenBank/DDBJ whole genome shotgun (WGS) entry which is preliminary data.</text>
</comment>
<dbReference type="SUPFAM" id="SSF55729">
    <property type="entry name" value="Acyl-CoA N-acyltransferases (Nat)"/>
    <property type="match status" value="1"/>
</dbReference>
<sequence>MNYSTRILITDSEFYSDAIRRIRKEVLRNIGLSPAGIDVEPISYATYLFGFREGVSRPVSMLETYFYAQRFASFEDSAYSQAGDLGSLGTLENTVHLRTCFVDPEYRKRSSLFLLNCLAAAWVNFQLGARGATTGTSESNDYVISLFLKTGWRRIGTYFMEGRPHVLFFTDLKRFFNHSRIQDAIHLLFLSDNYAGESRSLLSRSLLKYKNSSVPLNVK</sequence>
<proteinExistence type="predicted"/>
<gene>
    <name evidence="1" type="ORF">BES34_009540</name>
</gene>
<protein>
    <recommendedName>
        <fullName evidence="3">Acetyltransferase (GNAT) domain protein</fullName>
    </recommendedName>
</protein>
<keyword evidence="2" id="KW-1185">Reference proteome</keyword>
<accession>A0ABX4YIN1</accession>
<evidence type="ECO:0000313" key="1">
    <source>
        <dbReference type="EMBL" id="PNV75132.1"/>
    </source>
</evidence>
<organism evidence="1 2">
    <name type="scientific">Leptospira inadai serovar Lyme</name>
    <dbReference type="NCBI Taxonomy" id="293084"/>
    <lineage>
        <taxon>Bacteria</taxon>
        <taxon>Pseudomonadati</taxon>
        <taxon>Spirochaetota</taxon>
        <taxon>Spirochaetia</taxon>
        <taxon>Leptospirales</taxon>
        <taxon>Leptospiraceae</taxon>
        <taxon>Leptospira</taxon>
    </lineage>
</organism>
<dbReference type="RefSeq" id="WP_010411650.1">
    <property type="nucleotide sequence ID" value="NZ_MCRM02000008.1"/>
</dbReference>
<evidence type="ECO:0008006" key="3">
    <source>
        <dbReference type="Google" id="ProtNLM"/>
    </source>
</evidence>